<dbReference type="SMART" id="SM00028">
    <property type="entry name" value="TPR"/>
    <property type="match status" value="6"/>
</dbReference>
<evidence type="ECO:0000313" key="5">
    <source>
        <dbReference type="Proteomes" id="UP000661006"/>
    </source>
</evidence>
<dbReference type="EMBL" id="JABCQN010000001">
    <property type="protein sequence ID" value="MBF0869833.1"/>
    <property type="molecule type" value="Genomic_DNA"/>
</dbReference>
<dbReference type="SUPFAM" id="SSF48452">
    <property type="entry name" value="TPR-like"/>
    <property type="match status" value="1"/>
</dbReference>
<dbReference type="AlphaFoldDB" id="A0A9Q2FM03"/>
<dbReference type="Proteomes" id="UP000661006">
    <property type="component" value="Unassembled WGS sequence"/>
</dbReference>
<sequence>MRSLSSDPTRYAFECFARGDLSEAARWFQDILTSDPTQPDALHGMACLARANGRNAVAIALCGKALKAAEGLPRSRLARIHLTLGLALMAEGHSEPARAALVVAQTLQPSDPRTSAALGEALLLLGRRDEAKEAFGEAARLASDDTNYLTRLGQIYLEDGQGEQAVICFETVTRRCAQDGRAWANLGAVLFGLGQYGEARETLLRSCELGPRTAETLNNFGLVLMALGDLPQARSVLEEALSLRPEDGRVANSLGTVLMEMDEDTVAGALFSAVMERESGFDREQARFNHATLLLGQGVFAQGWKEFESRHSLLGYRPRVPAWDGSSGEEPIAVTAEQGLGDSVQFLRFLREAAKRRPLRLQFPAADLVSFMPQLGASRILDRQGPVESEVSLLSLPFVLGVQGAPDQKPYLETGLDPAPKTIGVCWAGNPSYRFDSRRSLKSEWLDPLRNVLGLRFVSLQRGECPGWMEKVDLSTLQALTCAVSQCELVISVDTLVAHVAGATGRPLWLLNRRGGDWRWKDVSWYQNVRQFRPDGFLPEDWPLVIERVAEALRVWERQPTS</sequence>
<evidence type="ECO:0000313" key="4">
    <source>
        <dbReference type="EMBL" id="MBF0869833.1"/>
    </source>
</evidence>
<dbReference type="InterPro" id="IPR011990">
    <property type="entry name" value="TPR-like_helical_dom_sf"/>
</dbReference>
<proteinExistence type="predicted"/>
<dbReference type="InterPro" id="IPR019734">
    <property type="entry name" value="TPR_rpt"/>
</dbReference>
<dbReference type="Gene3D" id="3.40.50.2000">
    <property type="entry name" value="Glycogen Phosphorylase B"/>
    <property type="match status" value="1"/>
</dbReference>
<gene>
    <name evidence="4" type="ORF">HKD32_03020</name>
</gene>
<dbReference type="PANTHER" id="PTHR44186:SF1">
    <property type="entry name" value="BARDET-BIEDL SYNDROME 4 PROTEIN"/>
    <property type="match status" value="1"/>
</dbReference>
<reference evidence="4" key="2">
    <citation type="submission" date="2020-11" db="EMBL/GenBank/DDBJ databases">
        <title>Description of novel Gluconobacter species.</title>
        <authorList>
            <person name="Cleenwerck I."/>
            <person name="Cnockaert M."/>
            <person name="Borremans W."/>
            <person name="Wieme A.D."/>
            <person name="De Vuyst L."/>
            <person name="Vandamme P."/>
        </authorList>
    </citation>
    <scope>NUCLEOTIDE SEQUENCE</scope>
    <source>
        <strain evidence="4">R71697</strain>
    </source>
</reference>
<dbReference type="RefSeq" id="WP_061931588.1">
    <property type="nucleotide sequence ID" value="NZ_JABCQN010000001.1"/>
</dbReference>
<evidence type="ECO:0000256" key="1">
    <source>
        <dbReference type="ARBA" id="ARBA00022737"/>
    </source>
</evidence>
<protein>
    <submittedName>
        <fullName evidence="4">Glycosyltransferase family protein</fullName>
    </submittedName>
</protein>
<dbReference type="PANTHER" id="PTHR44186">
    <property type="match status" value="1"/>
</dbReference>
<feature type="repeat" description="TPR" evidence="3">
    <location>
        <begin position="180"/>
        <end position="213"/>
    </location>
</feature>
<keyword evidence="2 3" id="KW-0802">TPR repeat</keyword>
<reference evidence="4" key="1">
    <citation type="submission" date="2020-04" db="EMBL/GenBank/DDBJ databases">
        <authorList>
            <person name="Sombolestani A."/>
        </authorList>
    </citation>
    <scope>NUCLEOTIDE SEQUENCE</scope>
    <source>
        <strain evidence="4">R71697</strain>
    </source>
</reference>
<accession>A0A9Q2FM03</accession>
<dbReference type="Gene3D" id="1.25.40.10">
    <property type="entry name" value="Tetratricopeptide repeat domain"/>
    <property type="match status" value="1"/>
</dbReference>
<dbReference type="SUPFAM" id="SSF53756">
    <property type="entry name" value="UDP-Glycosyltransferase/glycogen phosphorylase"/>
    <property type="match status" value="1"/>
</dbReference>
<dbReference type="PROSITE" id="PS50005">
    <property type="entry name" value="TPR"/>
    <property type="match status" value="2"/>
</dbReference>
<dbReference type="PROSITE" id="PS50293">
    <property type="entry name" value="TPR_REGION"/>
    <property type="match status" value="1"/>
</dbReference>
<feature type="repeat" description="TPR" evidence="3">
    <location>
        <begin position="214"/>
        <end position="247"/>
    </location>
</feature>
<organism evidence="4 5">
    <name type="scientific">Gluconobacter japonicus</name>
    <dbReference type="NCBI Taxonomy" id="376620"/>
    <lineage>
        <taxon>Bacteria</taxon>
        <taxon>Pseudomonadati</taxon>
        <taxon>Pseudomonadota</taxon>
        <taxon>Alphaproteobacteria</taxon>
        <taxon>Acetobacterales</taxon>
        <taxon>Acetobacteraceae</taxon>
        <taxon>Gluconobacter</taxon>
    </lineage>
</organism>
<dbReference type="Pfam" id="PF13432">
    <property type="entry name" value="TPR_16"/>
    <property type="match status" value="1"/>
</dbReference>
<name>A0A9Q2FM03_GLUJA</name>
<evidence type="ECO:0000256" key="2">
    <source>
        <dbReference type="ARBA" id="ARBA00022803"/>
    </source>
</evidence>
<keyword evidence="1" id="KW-0677">Repeat</keyword>
<evidence type="ECO:0000256" key="3">
    <source>
        <dbReference type="PROSITE-ProRule" id="PRU00339"/>
    </source>
</evidence>
<dbReference type="GeneID" id="81473654"/>
<comment type="caution">
    <text evidence="4">The sequence shown here is derived from an EMBL/GenBank/DDBJ whole genome shotgun (WGS) entry which is preliminary data.</text>
</comment>
<dbReference type="Pfam" id="PF13424">
    <property type="entry name" value="TPR_12"/>
    <property type="match status" value="1"/>
</dbReference>